<comment type="similarity">
    <text evidence="1">Belongs to the CapA family.</text>
</comment>
<comment type="caution">
    <text evidence="4">The sequence shown here is derived from an EMBL/GenBank/DDBJ whole genome shotgun (WGS) entry which is preliminary data.</text>
</comment>
<proteinExistence type="inferred from homology"/>
<protein>
    <recommendedName>
        <fullName evidence="3">Capsule synthesis protein CapA domain-containing protein</fullName>
    </recommendedName>
</protein>
<dbReference type="PANTHER" id="PTHR33393">
    <property type="entry name" value="POLYGLUTAMINE SYNTHESIS ACCESSORY PROTEIN RV0574C-RELATED"/>
    <property type="match status" value="1"/>
</dbReference>
<accession>A0A2T7G492</accession>
<evidence type="ECO:0000256" key="1">
    <source>
        <dbReference type="ARBA" id="ARBA00005662"/>
    </source>
</evidence>
<dbReference type="RefSeq" id="WP_108693076.1">
    <property type="nucleotide sequence ID" value="NZ_QCYH01000010.1"/>
</dbReference>
<dbReference type="AlphaFoldDB" id="A0A2T7G492"/>
<evidence type="ECO:0000259" key="3">
    <source>
        <dbReference type="SMART" id="SM00854"/>
    </source>
</evidence>
<evidence type="ECO:0000313" key="5">
    <source>
        <dbReference type="Proteomes" id="UP000244446"/>
    </source>
</evidence>
<feature type="compositionally biased region" description="Low complexity" evidence="2">
    <location>
        <begin position="8"/>
        <end position="17"/>
    </location>
</feature>
<dbReference type="InterPro" id="IPR015421">
    <property type="entry name" value="PyrdxlP-dep_Trfase_major"/>
</dbReference>
<reference evidence="4 5" key="1">
    <citation type="submission" date="2018-04" db="EMBL/GenBank/DDBJ databases">
        <title>Pelagivirga bohaiensis gen. nov., sp. nov., a bacterium isolated from the Bohai Sea.</title>
        <authorList>
            <person name="Ji X."/>
        </authorList>
    </citation>
    <scope>NUCLEOTIDE SEQUENCE [LARGE SCALE GENOMIC DNA]</scope>
    <source>
        <strain evidence="4 5">BH-SD19</strain>
    </source>
</reference>
<feature type="region of interest" description="Disordered" evidence="2">
    <location>
        <begin position="1"/>
        <end position="32"/>
    </location>
</feature>
<evidence type="ECO:0000313" key="4">
    <source>
        <dbReference type="EMBL" id="PVA09241.1"/>
    </source>
</evidence>
<dbReference type="SUPFAM" id="SSF56300">
    <property type="entry name" value="Metallo-dependent phosphatases"/>
    <property type="match status" value="1"/>
</dbReference>
<dbReference type="SMART" id="SM00854">
    <property type="entry name" value="PGA_cap"/>
    <property type="match status" value="1"/>
</dbReference>
<evidence type="ECO:0000256" key="2">
    <source>
        <dbReference type="SAM" id="MobiDB-lite"/>
    </source>
</evidence>
<organism evidence="4 5">
    <name type="scientific">Pelagivirga sediminicola</name>
    <dbReference type="NCBI Taxonomy" id="2170575"/>
    <lineage>
        <taxon>Bacteria</taxon>
        <taxon>Pseudomonadati</taxon>
        <taxon>Pseudomonadota</taxon>
        <taxon>Alphaproteobacteria</taxon>
        <taxon>Rhodobacterales</taxon>
        <taxon>Paracoccaceae</taxon>
        <taxon>Pelagivirga</taxon>
    </lineage>
</organism>
<dbReference type="PANTHER" id="PTHR33393:SF13">
    <property type="entry name" value="PGA BIOSYNTHESIS PROTEIN CAPA"/>
    <property type="match status" value="1"/>
</dbReference>
<gene>
    <name evidence="4" type="ORF">DC366_15190</name>
</gene>
<dbReference type="EMBL" id="QCYH01000010">
    <property type="protein sequence ID" value="PVA09241.1"/>
    <property type="molecule type" value="Genomic_DNA"/>
</dbReference>
<dbReference type="OrthoDB" id="9803907at2"/>
<dbReference type="InterPro" id="IPR019079">
    <property type="entry name" value="Capsule_synth_CapA"/>
</dbReference>
<dbReference type="Gene3D" id="3.60.21.10">
    <property type="match status" value="1"/>
</dbReference>
<dbReference type="InterPro" id="IPR029052">
    <property type="entry name" value="Metallo-depent_PP-like"/>
</dbReference>
<feature type="region of interest" description="Disordered" evidence="2">
    <location>
        <begin position="352"/>
        <end position="375"/>
    </location>
</feature>
<name>A0A2T7G492_9RHOB</name>
<feature type="domain" description="Capsule synthesis protein CapA" evidence="3">
    <location>
        <begin position="1"/>
        <end position="261"/>
    </location>
</feature>
<sequence length="375" mass="39947">MAGRQAKSSAISSTISAPNTAPSFPPPRGARRRGAAPIFDEIVTGFRVAPGGMQQVWGIKTDPALSERKSYLGWCDPAPTLAALKDAGIDAVTLANNHMLDCGTAGLTETQTMLHGAGIASFGAGEDETAAARPFIHRFAMNGAERTLVVFGGFERRARYDHEYNWYAGPRIAGIGKLDADRIAAQIASLRDTLPNPTFVVFPHWGVDYAGVTQKQRDMAAALAAAGADLIIGHGAHIVQDAEMIDGCAVLYNIGNFVWNTPGRFSSRAVPPYGLAVALEFTSASEAGATLRLYPIVTDNSVTEFRNRPVTSGEFEHAQDHLEFGPSGLFSPGRDAAGFHLELVVPSERDDSAAHIPHDLAAAPEEPQTAELRES</sequence>
<dbReference type="Pfam" id="PF09587">
    <property type="entry name" value="PGA_cap"/>
    <property type="match status" value="1"/>
</dbReference>
<dbReference type="Gene3D" id="3.40.640.10">
    <property type="entry name" value="Type I PLP-dependent aspartate aminotransferase-like (Major domain)"/>
    <property type="match status" value="1"/>
</dbReference>
<dbReference type="Proteomes" id="UP000244446">
    <property type="component" value="Unassembled WGS sequence"/>
</dbReference>
<dbReference type="InterPro" id="IPR052169">
    <property type="entry name" value="CW_Biosynth-Accessory"/>
</dbReference>
<keyword evidence="5" id="KW-1185">Reference proteome</keyword>